<dbReference type="RefSeq" id="WP_142942914.1">
    <property type="nucleotide sequence ID" value="NZ_VIKR01000004.1"/>
</dbReference>
<proteinExistence type="predicted"/>
<name>A0A545T6F6_9GAMM</name>
<comment type="caution">
    <text evidence="2">The sequence shown here is derived from an EMBL/GenBank/DDBJ whole genome shotgun (WGS) entry which is preliminary data.</text>
</comment>
<evidence type="ECO:0000313" key="3">
    <source>
        <dbReference type="Proteomes" id="UP000317839"/>
    </source>
</evidence>
<keyword evidence="3" id="KW-1185">Reference proteome</keyword>
<organism evidence="2 3">
    <name type="scientific">Aliikangiella marina</name>
    <dbReference type="NCBI Taxonomy" id="1712262"/>
    <lineage>
        <taxon>Bacteria</taxon>
        <taxon>Pseudomonadati</taxon>
        <taxon>Pseudomonadota</taxon>
        <taxon>Gammaproteobacteria</taxon>
        <taxon>Oceanospirillales</taxon>
        <taxon>Pleioneaceae</taxon>
        <taxon>Aliikangiella</taxon>
    </lineage>
</organism>
<sequence length="226" mass="25693">MSNYKTSEIQQHISENKQTIPENFSQPKTDQYTDPPAKASSDTLLELLIKASAHLTIFSAELIATESAEKELEKFRTGIHDDLPVVFDIDSIESQELLNGSYYQELSKHLTEALADWYGGSIPDNNGLFMQANSYRVFGGKDFLREIVDGIDMADIIGSITYYVRVSTHKGEIYFQGTNVMSFESYSGENYFGANWVNNPIEGPFRSTTQVFNWKIPIPTQYRRTR</sequence>
<accession>A0A545T6F6</accession>
<dbReference type="Proteomes" id="UP000317839">
    <property type="component" value="Unassembled WGS sequence"/>
</dbReference>
<feature type="compositionally biased region" description="Polar residues" evidence="1">
    <location>
        <begin position="1"/>
        <end position="32"/>
    </location>
</feature>
<reference evidence="2 3" key="1">
    <citation type="submission" date="2019-06" db="EMBL/GenBank/DDBJ databases">
        <title>Draft genome of Aliikangiella marina GYP-15.</title>
        <authorList>
            <person name="Wang G."/>
        </authorList>
    </citation>
    <scope>NUCLEOTIDE SEQUENCE [LARGE SCALE GENOMIC DNA]</scope>
    <source>
        <strain evidence="2 3">GYP-15</strain>
    </source>
</reference>
<gene>
    <name evidence="2" type="ORF">FLL45_15145</name>
</gene>
<feature type="region of interest" description="Disordered" evidence="1">
    <location>
        <begin position="1"/>
        <end position="37"/>
    </location>
</feature>
<dbReference type="AlphaFoldDB" id="A0A545T6F6"/>
<protein>
    <submittedName>
        <fullName evidence="2">Uncharacterized protein</fullName>
    </submittedName>
</protein>
<evidence type="ECO:0000256" key="1">
    <source>
        <dbReference type="SAM" id="MobiDB-lite"/>
    </source>
</evidence>
<dbReference type="EMBL" id="VIKR01000004">
    <property type="protein sequence ID" value="TQV72803.1"/>
    <property type="molecule type" value="Genomic_DNA"/>
</dbReference>
<evidence type="ECO:0000313" key="2">
    <source>
        <dbReference type="EMBL" id="TQV72803.1"/>
    </source>
</evidence>